<evidence type="ECO:0000313" key="1">
    <source>
        <dbReference type="EMBL" id="MPM59995.1"/>
    </source>
</evidence>
<reference evidence="1" key="1">
    <citation type="submission" date="2019-08" db="EMBL/GenBank/DDBJ databases">
        <authorList>
            <person name="Kucharzyk K."/>
            <person name="Murdoch R.W."/>
            <person name="Higgins S."/>
            <person name="Loffler F."/>
        </authorList>
    </citation>
    <scope>NUCLEOTIDE SEQUENCE</scope>
</reference>
<comment type="caution">
    <text evidence="1">The sequence shown here is derived from an EMBL/GenBank/DDBJ whole genome shotgun (WGS) entry which is preliminary data.</text>
</comment>
<gene>
    <name evidence="1" type="ORF">SDC9_106841</name>
</gene>
<dbReference type="EMBL" id="VSSQ01017567">
    <property type="protein sequence ID" value="MPM59995.1"/>
    <property type="molecule type" value="Genomic_DNA"/>
</dbReference>
<accession>A0A645B3J2</accession>
<sequence length="110" mass="12979">MESFHPLLVRWFYLHAPQILRGQLSEAARYSKRYVPFYQAVMMSRLFTNVLTHPQFIAYHIGPKCLSVRLAEALGAMKVAWTARPKDDHTKLTRKNDAIIFEHYRPESRF</sequence>
<proteinExistence type="predicted"/>
<organism evidence="1">
    <name type="scientific">bioreactor metagenome</name>
    <dbReference type="NCBI Taxonomy" id="1076179"/>
    <lineage>
        <taxon>unclassified sequences</taxon>
        <taxon>metagenomes</taxon>
        <taxon>ecological metagenomes</taxon>
    </lineage>
</organism>
<name>A0A645B3J2_9ZZZZ</name>
<protein>
    <submittedName>
        <fullName evidence="1">Uncharacterized protein</fullName>
    </submittedName>
</protein>
<dbReference type="AlphaFoldDB" id="A0A645B3J2"/>